<dbReference type="eggNOG" id="COG0769">
    <property type="taxonomic scope" value="Bacteria"/>
</dbReference>
<comment type="catalytic activity">
    <reaction evidence="2">
        <text>beta-D-GlcNAc-(1-&gt;4)-Mur2Ac(oyl-L-Ala-gamma-D-Glu-L-Lys-D-Ala-D-Ala)-di-trans,octa-cis-undecaprenyl diphosphate + L-glutamine + ATP + H2O = beta-D-GlcNAc-(1-&gt;4)-Mur2Ac(oyl-L-Ala-D-isoglutaminyl-L-Lys-D-Ala-D-Ala)-di-trans,octa-cis-undecaprenyl diphosphate + L-glutamate + ADP + phosphate + H(+)</text>
        <dbReference type="Rhea" id="RHEA:57928"/>
        <dbReference type="ChEBI" id="CHEBI:15377"/>
        <dbReference type="ChEBI" id="CHEBI:15378"/>
        <dbReference type="ChEBI" id="CHEBI:29985"/>
        <dbReference type="ChEBI" id="CHEBI:30616"/>
        <dbReference type="ChEBI" id="CHEBI:43474"/>
        <dbReference type="ChEBI" id="CHEBI:58359"/>
        <dbReference type="ChEBI" id="CHEBI:60033"/>
        <dbReference type="ChEBI" id="CHEBI:62233"/>
        <dbReference type="ChEBI" id="CHEBI:456216"/>
        <dbReference type="EC" id="6.3.5.13"/>
    </reaction>
</comment>
<dbReference type="EC" id="6.3.5.13" evidence="2"/>
<evidence type="ECO:0000313" key="6">
    <source>
        <dbReference type="Proteomes" id="UP000006556"/>
    </source>
</evidence>
<dbReference type="HAMAP" id="MF_02214">
    <property type="entry name" value="Lipid_II_synth_MurT"/>
    <property type="match status" value="1"/>
</dbReference>
<gene>
    <name evidence="5" type="primary">MurE</name>
    <name evidence="2" type="synonym">murT</name>
    <name evidence="5" type="ordered locus">PTH_1650</name>
</gene>
<dbReference type="GO" id="GO:0140282">
    <property type="term" value="F:carbon-nitrogen ligase activity on lipid II"/>
    <property type="evidence" value="ECO:0007669"/>
    <property type="project" value="UniProtKB-UniRule"/>
</dbReference>
<keyword evidence="2" id="KW-0133">Cell shape</keyword>
<dbReference type="GO" id="GO:0009252">
    <property type="term" value="P:peptidoglycan biosynthetic process"/>
    <property type="evidence" value="ECO:0007669"/>
    <property type="project" value="UniProtKB-UniRule"/>
</dbReference>
<sequence>MNLRLSLAIITGKIFSWLSRIRGYRGSSLPGLVALKVYPGCLRHLAAQVRRGVIAVTGTNGKTTTANMSAGIFAGAGYKVIANLEGANMKAGVATSFIMKAGITGKIDCDYAVLEVDEASVPGVLAEVNPKLVVVTNFFRDQLDRYWEIDKIIKVISAALSKLNDATIVLNADDPLVAQLGKITGLPAVFYGLGEHEKTARAGNKTREARFCPFCGSTLEYAFFHYGQMGTYRCPACRFARPAPLVEALEPETVNGSTRCRLVFDGREAFLAVRTHGLYNLYNALAAFSAGLIAGLDERVILDSLSKYRPVAGRMEKFIYRGKQAFLSLVKNPAGFTEGLNALCAAKGTKDVFIAINDNNADGTDVSWLWDVDFERLGAEHSLFLCFFCSGKRAEEMALRLKYAGIPAEKIFVRRDLRQAVKDVLAGRGGTAYLFSTYTALWPVQKVLEQLTLREDAHDQRMPSLS</sequence>
<keyword evidence="2" id="KW-0547">Nucleotide-binding</keyword>
<dbReference type="UniPathway" id="UPA00219"/>
<comment type="catalytic activity">
    <reaction evidence="2">
        <text>beta-D-GlcNAc-(1-&gt;4)-Mur2Ac(oyl-L-Ala-gamma-D-O-P-Glu-L-Lys-D-Ala-D-Ala)-di-trans,octa-cis-undecaprenyl diphosphate + NH4(+) = beta-D-GlcNAc-(1-&gt;4)-Mur2Ac(oyl-L-Ala-D-isoglutaminyl-L-Lys-D-Ala-D-Ala)-di-trans,octa-cis-undecaprenyl diphosphate + phosphate + H(+)</text>
        <dbReference type="Rhea" id="RHEA:57932"/>
        <dbReference type="ChEBI" id="CHEBI:15378"/>
        <dbReference type="ChEBI" id="CHEBI:28938"/>
        <dbReference type="ChEBI" id="CHEBI:43474"/>
        <dbReference type="ChEBI" id="CHEBI:62233"/>
        <dbReference type="ChEBI" id="CHEBI:143132"/>
    </reaction>
</comment>
<dbReference type="GO" id="GO:0016881">
    <property type="term" value="F:acid-amino acid ligase activity"/>
    <property type="evidence" value="ECO:0007669"/>
    <property type="project" value="InterPro"/>
</dbReference>
<evidence type="ECO:0000313" key="5">
    <source>
        <dbReference type="EMBL" id="BAF59831.1"/>
    </source>
</evidence>
<evidence type="ECO:0000259" key="3">
    <source>
        <dbReference type="Pfam" id="PF08245"/>
    </source>
</evidence>
<keyword evidence="6" id="KW-1185">Reference proteome</keyword>
<dbReference type="Pfam" id="PF08353">
    <property type="entry name" value="MurT_C"/>
    <property type="match status" value="1"/>
</dbReference>
<comment type="pathway">
    <text evidence="1 2">Cell wall biogenesis; peptidoglycan biosynthesis.</text>
</comment>
<dbReference type="Proteomes" id="UP000006556">
    <property type="component" value="Chromosome"/>
</dbReference>
<dbReference type="GO" id="GO:0005524">
    <property type="term" value="F:ATP binding"/>
    <property type="evidence" value="ECO:0007669"/>
    <property type="project" value="UniProtKB-UniRule"/>
</dbReference>
<feature type="binding site" evidence="2">
    <location>
        <position position="237"/>
    </location>
    <ligand>
        <name>Zn(2+)</name>
        <dbReference type="ChEBI" id="CHEBI:29105"/>
    </ligand>
</feature>
<feature type="binding site" evidence="2">
    <location>
        <position position="215"/>
    </location>
    <ligand>
        <name>Zn(2+)</name>
        <dbReference type="ChEBI" id="CHEBI:29105"/>
    </ligand>
</feature>
<proteinExistence type="inferred from homology"/>
<feature type="domain" description="Mur ligase central" evidence="3">
    <location>
        <begin position="56"/>
        <end position="207"/>
    </location>
</feature>
<feature type="active site" evidence="2">
    <location>
        <position position="365"/>
    </location>
</feature>
<keyword evidence="2" id="KW-0067">ATP-binding</keyword>
<accession>A5D1R3</accession>
<keyword evidence="2" id="KW-0436">Ligase</keyword>
<feature type="domain" description="Lipid II isoglutaminyl synthase (glutamine-hydrolyzing) subunit MurT C-terminal" evidence="4">
    <location>
        <begin position="329"/>
        <end position="441"/>
    </location>
</feature>
<dbReference type="HOGENOM" id="CLU_041534_0_0_9"/>
<keyword evidence="2" id="KW-0961">Cell wall biogenesis/degradation</keyword>
<dbReference type="InterPro" id="IPR043703">
    <property type="entry name" value="Lipid_II_synth_MurT"/>
</dbReference>
<reference evidence="6" key="1">
    <citation type="journal article" date="2008" name="Genome Res.">
        <title>The genome of Pelotomaculum thermopropionicum reveals niche-associated evolution in anaerobic microbiota.</title>
        <authorList>
            <person name="Kosaka T."/>
            <person name="Kato S."/>
            <person name="Shimoyama T."/>
            <person name="Ishii S."/>
            <person name="Abe T."/>
            <person name="Watanabe K."/>
        </authorList>
    </citation>
    <scope>NUCLEOTIDE SEQUENCE [LARGE SCALE GENOMIC DNA]</scope>
    <source>
        <strain evidence="6">DSM 13744 / JCM 10971 / SI</strain>
    </source>
</reference>
<dbReference type="PANTHER" id="PTHR23135:SF7">
    <property type="entry name" value="LIPID II ISOGLUTAMINYL SYNTHASE (GLUTAMINE-HYDROLYZING) SUBUNIT MURT"/>
    <property type="match status" value="1"/>
</dbReference>
<dbReference type="EMBL" id="AP009389">
    <property type="protein sequence ID" value="BAF59831.1"/>
    <property type="molecule type" value="Genomic_DNA"/>
</dbReference>
<dbReference type="InterPro" id="IPR013221">
    <property type="entry name" value="Mur_ligase_cen"/>
</dbReference>
<comment type="similarity">
    <text evidence="2">Belongs to the MurCDEF family. MurT subfamily.</text>
</comment>
<evidence type="ECO:0000256" key="1">
    <source>
        <dbReference type="ARBA" id="ARBA00004752"/>
    </source>
</evidence>
<comment type="catalytic activity">
    <reaction evidence="2">
        <text>beta-D-GlcNAc-(1-&gt;4)-Mur2Ac(oyl-L-Ala-gamma-D-Glu-L-Lys-D-Ala-D-Ala)-di-trans,octa-cis-undecaprenyl diphosphate + ATP = beta-D-GlcNAc-(1-&gt;4)-Mur2Ac(oyl-L-Ala-gamma-D-O-P-Glu-L-Lys-D-Ala-D-Ala)-di-trans,octa-cis-undecaprenyl diphosphate + ADP</text>
        <dbReference type="Rhea" id="RHEA:59488"/>
        <dbReference type="ChEBI" id="CHEBI:30616"/>
        <dbReference type="ChEBI" id="CHEBI:60033"/>
        <dbReference type="ChEBI" id="CHEBI:143132"/>
        <dbReference type="ChEBI" id="CHEBI:456216"/>
    </reaction>
</comment>
<feature type="binding site" evidence="2">
    <location>
        <position position="234"/>
    </location>
    <ligand>
        <name>Zn(2+)</name>
        <dbReference type="ChEBI" id="CHEBI:29105"/>
    </ligand>
</feature>
<name>A5D1R3_PELTS</name>
<organism evidence="5 6">
    <name type="scientific">Pelotomaculum thermopropionicum (strain DSM 13744 / JCM 10971 / SI)</name>
    <dbReference type="NCBI Taxonomy" id="370438"/>
    <lineage>
        <taxon>Bacteria</taxon>
        <taxon>Bacillati</taxon>
        <taxon>Bacillota</taxon>
        <taxon>Clostridia</taxon>
        <taxon>Eubacteriales</taxon>
        <taxon>Desulfotomaculaceae</taxon>
        <taxon>Pelotomaculum</taxon>
    </lineage>
</organism>
<dbReference type="Gene3D" id="3.40.1190.10">
    <property type="entry name" value="Mur-like, catalytic domain"/>
    <property type="match status" value="1"/>
</dbReference>
<dbReference type="STRING" id="370438.PTH_1650"/>
<feature type="binding site" evidence="2">
    <location>
        <position position="212"/>
    </location>
    <ligand>
        <name>Zn(2+)</name>
        <dbReference type="ChEBI" id="CHEBI:29105"/>
    </ligand>
</feature>
<dbReference type="InterPro" id="IPR013564">
    <property type="entry name" value="MurT_C"/>
</dbReference>
<dbReference type="GO" id="GO:0008270">
    <property type="term" value="F:zinc ion binding"/>
    <property type="evidence" value="ECO:0007669"/>
    <property type="project" value="UniProtKB-UniRule"/>
</dbReference>
<dbReference type="SUPFAM" id="SSF53623">
    <property type="entry name" value="MurD-like peptide ligases, catalytic domain"/>
    <property type="match status" value="1"/>
</dbReference>
<evidence type="ECO:0000259" key="4">
    <source>
        <dbReference type="Pfam" id="PF08353"/>
    </source>
</evidence>
<dbReference type="InterPro" id="IPR036565">
    <property type="entry name" value="Mur-like_cat_sf"/>
</dbReference>
<protein>
    <recommendedName>
        <fullName evidence="2">Lipid II isoglutaminyl synthase (glutamine-hydrolyzing) subunit MurT</fullName>
        <ecNumber evidence="2">6.3.5.13</ecNumber>
    </recommendedName>
</protein>
<dbReference type="GO" id="GO:0008360">
    <property type="term" value="P:regulation of cell shape"/>
    <property type="evidence" value="ECO:0007669"/>
    <property type="project" value="UniProtKB-KW"/>
</dbReference>
<comment type="function">
    <text evidence="2">The lipid II isoglutaminyl synthase complex catalyzes the formation of alpha-D-isoglutamine in the cell wall lipid II stem peptide. The MurT subunit catalyzes the ATP-dependent amidation of D-glutamate residue of lipid II, converting it to an isoglutamine residue.</text>
</comment>
<dbReference type="KEGG" id="pth:PTH_1650"/>
<dbReference type="Pfam" id="PF08245">
    <property type="entry name" value="Mur_ligase_M"/>
    <property type="match status" value="1"/>
</dbReference>
<keyword evidence="2" id="KW-0862">Zinc</keyword>
<keyword evidence="2" id="KW-0573">Peptidoglycan synthesis</keyword>
<dbReference type="PANTHER" id="PTHR23135">
    <property type="entry name" value="MUR LIGASE FAMILY MEMBER"/>
    <property type="match status" value="1"/>
</dbReference>
<dbReference type="GO" id="GO:0071555">
    <property type="term" value="P:cell wall organization"/>
    <property type="evidence" value="ECO:0007669"/>
    <property type="project" value="UniProtKB-KW"/>
</dbReference>
<dbReference type="AlphaFoldDB" id="A5D1R3"/>
<comment type="subunit">
    <text evidence="2">Forms a heterodimer with GatD.</text>
</comment>
<keyword evidence="2" id="KW-0479">Metal-binding</keyword>
<evidence type="ECO:0000256" key="2">
    <source>
        <dbReference type="HAMAP-Rule" id="MF_02214"/>
    </source>
</evidence>